<evidence type="ECO:0000313" key="4">
    <source>
        <dbReference type="Proteomes" id="UP000805614"/>
    </source>
</evidence>
<feature type="domain" description="Glutamine amidotransferase" evidence="2">
    <location>
        <begin position="17"/>
        <end position="197"/>
    </location>
</feature>
<dbReference type="PROSITE" id="PS51273">
    <property type="entry name" value="GATASE_TYPE_1"/>
    <property type="match status" value="1"/>
</dbReference>
<dbReference type="InterPro" id="IPR017926">
    <property type="entry name" value="GATASE"/>
</dbReference>
<dbReference type="PRINTS" id="PR00096">
    <property type="entry name" value="GATASE"/>
</dbReference>
<gene>
    <name evidence="3" type="ORF">HKK74_23735</name>
</gene>
<evidence type="ECO:0000259" key="2">
    <source>
        <dbReference type="Pfam" id="PF00117"/>
    </source>
</evidence>
<keyword evidence="1" id="KW-0315">Glutamine amidotransferase</keyword>
<dbReference type="RefSeq" id="WP_187245531.1">
    <property type="nucleotide sequence ID" value="NZ_BAAAOK010000014.1"/>
</dbReference>
<dbReference type="GO" id="GO:0016787">
    <property type="term" value="F:hydrolase activity"/>
    <property type="evidence" value="ECO:0007669"/>
    <property type="project" value="UniProtKB-KW"/>
</dbReference>
<dbReference type="Pfam" id="PF00117">
    <property type="entry name" value="GATase"/>
    <property type="match status" value="1"/>
</dbReference>
<sequence>MNTASGAVAAGRRPRVLVVDNHDSFVYNIVQYLLELGADCVVLDRSDVTLADARDVDGVLLSPGPGHPSEAGVCVDLVRAAEQSGRPLLGVCLGHQVIAVAYGAVVSRAPALLHGYTSLIHHGGEGVLAGLADPFPATRYHSLAVEPATVPGELEITARTEDGTIMALRHRRRPIEGVQFHPESVLSEGGHRLFGNWLGRLCNTAAR</sequence>
<evidence type="ECO:0000313" key="3">
    <source>
        <dbReference type="EMBL" id="MBC6468483.1"/>
    </source>
</evidence>
<dbReference type="InterPro" id="IPR029062">
    <property type="entry name" value="Class_I_gatase-like"/>
</dbReference>
<dbReference type="PRINTS" id="PR00099">
    <property type="entry name" value="CPSGATASE"/>
</dbReference>
<evidence type="ECO:0000256" key="1">
    <source>
        <dbReference type="ARBA" id="ARBA00022962"/>
    </source>
</evidence>
<name>A0ABR7LUY7_9ACTN</name>
<organism evidence="3 4">
    <name type="scientific">Actinomadura alba</name>
    <dbReference type="NCBI Taxonomy" id="406431"/>
    <lineage>
        <taxon>Bacteria</taxon>
        <taxon>Bacillati</taxon>
        <taxon>Actinomycetota</taxon>
        <taxon>Actinomycetes</taxon>
        <taxon>Streptosporangiales</taxon>
        <taxon>Thermomonosporaceae</taxon>
        <taxon>Actinomadura</taxon>
    </lineage>
</organism>
<dbReference type="PRINTS" id="PR00097">
    <property type="entry name" value="ANTSNTHASEII"/>
</dbReference>
<dbReference type="CDD" id="cd01743">
    <property type="entry name" value="GATase1_Anthranilate_Synthase"/>
    <property type="match status" value="1"/>
</dbReference>
<dbReference type="Proteomes" id="UP000805614">
    <property type="component" value="Unassembled WGS sequence"/>
</dbReference>
<proteinExistence type="predicted"/>
<protein>
    <submittedName>
        <fullName evidence="3">Gamma-glutamyl-gamma-aminobutyrate hydrolase family protein</fullName>
    </submittedName>
</protein>
<dbReference type="NCBIfam" id="TIGR00566">
    <property type="entry name" value="trpG_papA"/>
    <property type="match status" value="1"/>
</dbReference>
<accession>A0ABR7LUY7</accession>
<dbReference type="PANTHER" id="PTHR43418:SF4">
    <property type="entry name" value="MULTIFUNCTIONAL TRYPTOPHAN BIOSYNTHESIS PROTEIN"/>
    <property type="match status" value="1"/>
</dbReference>
<dbReference type="EMBL" id="JABVEC010000019">
    <property type="protein sequence ID" value="MBC6468483.1"/>
    <property type="molecule type" value="Genomic_DNA"/>
</dbReference>
<keyword evidence="4" id="KW-1185">Reference proteome</keyword>
<dbReference type="InterPro" id="IPR006221">
    <property type="entry name" value="TrpG/PapA_dom"/>
</dbReference>
<dbReference type="Gene3D" id="3.40.50.880">
    <property type="match status" value="1"/>
</dbReference>
<dbReference type="SUPFAM" id="SSF52317">
    <property type="entry name" value="Class I glutamine amidotransferase-like"/>
    <property type="match status" value="1"/>
</dbReference>
<dbReference type="InterPro" id="IPR050472">
    <property type="entry name" value="Anth_synth/Amidotransfase"/>
</dbReference>
<comment type="caution">
    <text evidence="3">The sequence shown here is derived from an EMBL/GenBank/DDBJ whole genome shotgun (WGS) entry which is preliminary data.</text>
</comment>
<dbReference type="PANTHER" id="PTHR43418">
    <property type="entry name" value="MULTIFUNCTIONAL TRYPTOPHAN BIOSYNTHESIS PROTEIN-RELATED"/>
    <property type="match status" value="1"/>
</dbReference>
<reference evidence="3 4" key="1">
    <citation type="submission" date="2020-06" db="EMBL/GenBank/DDBJ databases">
        <title>Actinomadura xiongansis sp. nov., isolated from soil of Baiyangdian.</title>
        <authorList>
            <person name="Zhang X."/>
        </authorList>
    </citation>
    <scope>NUCLEOTIDE SEQUENCE [LARGE SCALE GENOMIC DNA]</scope>
    <source>
        <strain evidence="3 4">HBUM206468</strain>
    </source>
</reference>
<keyword evidence="3" id="KW-0378">Hydrolase</keyword>